<protein>
    <submittedName>
        <fullName evidence="2">Uncharacterized protein</fullName>
    </submittedName>
</protein>
<evidence type="ECO:0000313" key="3">
    <source>
        <dbReference type="Proteomes" id="UP000053257"/>
    </source>
</evidence>
<feature type="transmembrane region" description="Helical" evidence="1">
    <location>
        <begin position="166"/>
        <end position="193"/>
    </location>
</feature>
<feature type="transmembrane region" description="Helical" evidence="1">
    <location>
        <begin position="130"/>
        <end position="154"/>
    </location>
</feature>
<dbReference type="AlphaFoldDB" id="A0A0C3RUG5"/>
<reference evidence="2 3" key="1">
    <citation type="journal article" date="2014" name="PLoS Genet.">
        <title>Analysis of the Phlebiopsis gigantea genome, transcriptome and secretome provides insight into its pioneer colonization strategies of wood.</title>
        <authorList>
            <person name="Hori C."/>
            <person name="Ishida T."/>
            <person name="Igarashi K."/>
            <person name="Samejima M."/>
            <person name="Suzuki H."/>
            <person name="Master E."/>
            <person name="Ferreira P."/>
            <person name="Ruiz-Duenas F.J."/>
            <person name="Held B."/>
            <person name="Canessa P."/>
            <person name="Larrondo L.F."/>
            <person name="Schmoll M."/>
            <person name="Druzhinina I.S."/>
            <person name="Kubicek C.P."/>
            <person name="Gaskell J.A."/>
            <person name="Kersten P."/>
            <person name="St John F."/>
            <person name="Glasner J."/>
            <person name="Sabat G."/>
            <person name="Splinter BonDurant S."/>
            <person name="Syed K."/>
            <person name="Yadav J."/>
            <person name="Mgbeahuruike A.C."/>
            <person name="Kovalchuk A."/>
            <person name="Asiegbu F.O."/>
            <person name="Lackner G."/>
            <person name="Hoffmeister D."/>
            <person name="Rencoret J."/>
            <person name="Gutierrez A."/>
            <person name="Sun H."/>
            <person name="Lindquist E."/>
            <person name="Barry K."/>
            <person name="Riley R."/>
            <person name="Grigoriev I.V."/>
            <person name="Henrissat B."/>
            <person name="Kues U."/>
            <person name="Berka R.M."/>
            <person name="Martinez A.T."/>
            <person name="Covert S.F."/>
            <person name="Blanchette R.A."/>
            <person name="Cullen D."/>
        </authorList>
    </citation>
    <scope>NUCLEOTIDE SEQUENCE [LARGE SCALE GENOMIC DNA]</scope>
    <source>
        <strain evidence="2 3">11061_1 CR5-6</strain>
    </source>
</reference>
<sequence length="366" mass="40410">MADLNIPIDVAQILALFMETLFYGLYLVSFGVCMYTMFIVGRSTTRQRVFNFAIAILLFTFATLDVALLLRHVLDAFIWYHGPGGATEELGDISYWVSAMKTVAYVAQTSIGDAVLIYRCYIVYGRNWKAAFPLCLLWAAGLVTEGFNCYIVFATHTNALLSTGELAPFIISMMSITLALNLIATSMIVYKIWSIKRYSRDFFGALGESGLRRAIRIVVESGLMYSLGVAVFFIVYVAGNNALYGVSDCVVQIIGISFNLIIIRVEQGRTVEAEYTLTSTRSGGPRTNRRPKLRLPRLVFNRTQAGGTDDPYGVGYDACSSVAQIRDLNTSRAMCDLPCAVNKEDEESNVARGPPFTTPCDITSTT</sequence>
<keyword evidence="1" id="KW-0472">Membrane</keyword>
<feature type="transmembrane region" description="Helical" evidence="1">
    <location>
        <begin position="214"/>
        <end position="236"/>
    </location>
</feature>
<proteinExistence type="predicted"/>
<keyword evidence="1" id="KW-0812">Transmembrane</keyword>
<feature type="transmembrane region" description="Helical" evidence="1">
    <location>
        <begin position="242"/>
        <end position="262"/>
    </location>
</feature>
<organism evidence="2 3">
    <name type="scientific">Phlebiopsis gigantea (strain 11061_1 CR5-6)</name>
    <name type="common">White-rot fungus</name>
    <name type="synonym">Peniophora gigantea</name>
    <dbReference type="NCBI Taxonomy" id="745531"/>
    <lineage>
        <taxon>Eukaryota</taxon>
        <taxon>Fungi</taxon>
        <taxon>Dikarya</taxon>
        <taxon>Basidiomycota</taxon>
        <taxon>Agaricomycotina</taxon>
        <taxon>Agaricomycetes</taxon>
        <taxon>Polyporales</taxon>
        <taxon>Phanerochaetaceae</taxon>
        <taxon>Phlebiopsis</taxon>
    </lineage>
</organism>
<gene>
    <name evidence="2" type="ORF">PHLGIDRAFT_129367</name>
</gene>
<feature type="transmembrane region" description="Helical" evidence="1">
    <location>
        <begin position="52"/>
        <end position="73"/>
    </location>
</feature>
<feature type="transmembrane region" description="Helical" evidence="1">
    <location>
        <begin position="20"/>
        <end position="40"/>
    </location>
</feature>
<dbReference type="HOGENOM" id="CLU_044614_1_0_1"/>
<dbReference type="OrthoDB" id="3269446at2759"/>
<evidence type="ECO:0000313" key="2">
    <source>
        <dbReference type="EMBL" id="KIP04646.1"/>
    </source>
</evidence>
<feature type="transmembrane region" description="Helical" evidence="1">
    <location>
        <begin position="93"/>
        <end position="118"/>
    </location>
</feature>
<keyword evidence="3" id="KW-1185">Reference proteome</keyword>
<evidence type="ECO:0000256" key="1">
    <source>
        <dbReference type="SAM" id="Phobius"/>
    </source>
</evidence>
<dbReference type="EMBL" id="KN840567">
    <property type="protein sequence ID" value="KIP04646.1"/>
    <property type="molecule type" value="Genomic_DNA"/>
</dbReference>
<dbReference type="Proteomes" id="UP000053257">
    <property type="component" value="Unassembled WGS sequence"/>
</dbReference>
<name>A0A0C3RUG5_PHLG1</name>
<keyword evidence="1" id="KW-1133">Transmembrane helix</keyword>
<accession>A0A0C3RUG5</accession>